<evidence type="ECO:0000259" key="2">
    <source>
        <dbReference type="Pfam" id="PF12878"/>
    </source>
</evidence>
<reference evidence="5" key="1">
    <citation type="submission" date="2016-06" db="EMBL/GenBank/DDBJ databases">
        <title>First high quality genome sequence of Plasmodium coatneyi using continuous long reads from single molecule, real-time sequencing.</title>
        <authorList>
            <person name="Chien J.-T."/>
            <person name="Pakala S.B."/>
            <person name="Geraldo J.A."/>
            <person name="Lapp S.A."/>
            <person name="Barnwell J.W."/>
            <person name="Kissinger J.C."/>
            <person name="Galinski M.R."/>
            <person name="Humphrey J.C."/>
        </authorList>
    </citation>
    <scope>NUCLEOTIDE SEQUENCE [LARGE SCALE GENOMIC DNA]</scope>
    <source>
        <strain evidence="5">Hackeri</strain>
    </source>
</reference>
<feature type="region of interest" description="Disordered" evidence="1">
    <location>
        <begin position="341"/>
        <end position="363"/>
    </location>
</feature>
<evidence type="ECO:0000256" key="1">
    <source>
        <dbReference type="SAM" id="MobiDB-lite"/>
    </source>
</evidence>
<protein>
    <submittedName>
        <fullName evidence="4">SICA antigen</fullName>
    </submittedName>
</protein>
<dbReference type="EMBL" id="CP016250">
    <property type="protein sequence ID" value="ANQ09708.1"/>
    <property type="molecule type" value="Genomic_DNA"/>
</dbReference>
<dbReference type="OrthoDB" id="376328at2759"/>
<feature type="compositionally biased region" description="Basic residues" evidence="1">
    <location>
        <begin position="282"/>
        <end position="297"/>
    </location>
</feature>
<evidence type="ECO:0000313" key="4">
    <source>
        <dbReference type="EMBL" id="ANQ09708.1"/>
    </source>
</evidence>
<dbReference type="Proteomes" id="UP000092716">
    <property type="component" value="Chromosome 12"/>
</dbReference>
<feature type="compositionally biased region" description="Basic and acidic residues" evidence="1">
    <location>
        <begin position="200"/>
        <end position="213"/>
    </location>
</feature>
<dbReference type="RefSeq" id="XP_019916403.1">
    <property type="nucleotide sequence ID" value="XM_020060909.1"/>
</dbReference>
<proteinExistence type="predicted"/>
<feature type="domain" description="Schizont-infected cell agglutination extracellular beta" evidence="2">
    <location>
        <begin position="6"/>
        <end position="139"/>
    </location>
</feature>
<dbReference type="Pfam" id="PF12878">
    <property type="entry name" value="SICA_beta"/>
    <property type="match status" value="1"/>
</dbReference>
<feature type="region of interest" description="Disordered" evidence="1">
    <location>
        <begin position="173"/>
        <end position="219"/>
    </location>
</feature>
<sequence length="363" mass="40839">MLFVKKNIWDYGDMENILKNLSTAMKSGNAEGEDLCRNFNGGDEAKKEANKKACKFIVKGLKHIDNLRGDIINKKPQHKENDKIFEQTMACLILNEYGKLLQEKCSAVKDAVEQAFTAAGSLHGTECKGGKCIPCEWDECRNFIIGGNDNQRKRIKKELEKNKDITDTLDKICPEDEQSKGPKPVVTPAVHVPAGTGGHGSKDPTSKRAKDKSAPPAPVPLVHKIDPSDLLPYLPLAPVLMGTSVMSYLLWNYFAQEQLPDHVDDQDDDPHEYTLVKERKQPRSTPQKRGKQVGKRAGRRMIIDIHLEVLNECQKGDTQLDQEDFFEILVQEFMGSEFMEDKNVPKEKVPSSDSGFREERLCS</sequence>
<organism evidence="4 5">
    <name type="scientific">Plasmodium coatneyi</name>
    <dbReference type="NCBI Taxonomy" id="208452"/>
    <lineage>
        <taxon>Eukaryota</taxon>
        <taxon>Sar</taxon>
        <taxon>Alveolata</taxon>
        <taxon>Apicomplexa</taxon>
        <taxon>Aconoidasida</taxon>
        <taxon>Haemosporida</taxon>
        <taxon>Plasmodiidae</taxon>
        <taxon>Plasmodium</taxon>
    </lineage>
</organism>
<accession>A0A1B1E3X1</accession>
<dbReference type="AlphaFoldDB" id="A0A1B1E3X1"/>
<feature type="domain" description="Schizont-infected cell agglutination C-terminal" evidence="3">
    <location>
        <begin position="255"/>
        <end position="349"/>
    </location>
</feature>
<dbReference type="VEuPathDB" id="PlasmoDB:PCOAH_00041210"/>
<keyword evidence="5" id="KW-1185">Reference proteome</keyword>
<evidence type="ECO:0000313" key="5">
    <source>
        <dbReference type="Proteomes" id="UP000092716"/>
    </source>
</evidence>
<dbReference type="GeneID" id="30910852"/>
<dbReference type="KEGG" id="pcot:PCOAH_00041210"/>
<evidence type="ECO:0000259" key="3">
    <source>
        <dbReference type="Pfam" id="PF12879"/>
    </source>
</evidence>
<dbReference type="InterPro" id="IPR024288">
    <property type="entry name" value="SICA_C"/>
</dbReference>
<name>A0A1B1E3X1_9APIC</name>
<gene>
    <name evidence="4" type="ORF">PCOAH_00041210</name>
</gene>
<dbReference type="Pfam" id="PF12879">
    <property type="entry name" value="SICA_C"/>
    <property type="match status" value="1"/>
</dbReference>
<feature type="region of interest" description="Disordered" evidence="1">
    <location>
        <begin position="277"/>
        <end position="297"/>
    </location>
</feature>
<dbReference type="InterPro" id="IPR024285">
    <property type="entry name" value="SICA_extracell_b"/>
</dbReference>